<evidence type="ECO:0000313" key="4">
    <source>
        <dbReference type="EMBL" id="CUH18076.1"/>
    </source>
</evidence>
<keyword evidence="4" id="KW-0378">Hydrolase</keyword>
<dbReference type="STRING" id="313367.JSE7799_00425"/>
<accession>A0A0M7B4X7</accession>
<dbReference type="GO" id="GO:0005524">
    <property type="term" value="F:ATP binding"/>
    <property type="evidence" value="ECO:0007669"/>
    <property type="project" value="UniProtKB-KW"/>
</dbReference>
<dbReference type="SUPFAM" id="SSF52540">
    <property type="entry name" value="P-loop containing nucleoside triphosphate hydrolases"/>
    <property type="match status" value="1"/>
</dbReference>
<organism evidence="4 5">
    <name type="scientific">Jannaschia seosinensis</name>
    <dbReference type="NCBI Taxonomy" id="313367"/>
    <lineage>
        <taxon>Bacteria</taxon>
        <taxon>Pseudomonadati</taxon>
        <taxon>Pseudomonadota</taxon>
        <taxon>Alphaproteobacteria</taxon>
        <taxon>Rhodobacterales</taxon>
        <taxon>Roseobacteraceae</taxon>
        <taxon>Jannaschia</taxon>
    </lineage>
</organism>
<reference evidence="4 5" key="1">
    <citation type="submission" date="2015-09" db="EMBL/GenBank/DDBJ databases">
        <authorList>
            <person name="Jackson K.R."/>
            <person name="Lunt B.L."/>
            <person name="Fisher J.N.B."/>
            <person name="Gardner A.V."/>
            <person name="Bailey M.E."/>
            <person name="Deus L.M."/>
            <person name="Earl A.S."/>
            <person name="Gibby P.D."/>
            <person name="Hartmann K.A."/>
            <person name="Liu J.E."/>
            <person name="Manci A.M."/>
            <person name="Nielsen D.A."/>
            <person name="Solomon M.B."/>
            <person name="Breakwell D.P."/>
            <person name="Burnett S.H."/>
            <person name="Grose J.H."/>
        </authorList>
    </citation>
    <scope>NUCLEOTIDE SEQUENCE [LARGE SCALE GENOMIC DNA]</scope>
    <source>
        <strain evidence="4 5">CECT 7799</strain>
    </source>
</reference>
<evidence type="ECO:0000256" key="1">
    <source>
        <dbReference type="ARBA" id="ARBA00022741"/>
    </source>
</evidence>
<dbReference type="GO" id="GO:0004527">
    <property type="term" value="F:exonuclease activity"/>
    <property type="evidence" value="ECO:0007669"/>
    <property type="project" value="UniProtKB-KW"/>
</dbReference>
<dbReference type="InterPro" id="IPR050534">
    <property type="entry name" value="Coronavir_polyprotein_1ab"/>
</dbReference>
<proteinExistence type="predicted"/>
<sequence>MTITLSDTQGRAIAAIRDWYETRRHDQQIFRLFGYAGTGKTTITAMAIEALGLEPMTPGGLGGVLFAAFTGKAALVMTRKGTPAQTIHSLIYRVSEATPEEIARATEDLLALRRDLPRMGPAERGFAMTRIAQLELRLEDIHQPKFLINEQSILRDADLLVLDEVSMVGKEMAHDLMAFGKPILVLGDPGQLPPVKDTGFFTETAPNVMLTEVHRQASDSAILRLATLAREGLPIPPGAHDDHVWKMSRHEVGPAQMLQGGQVICGTNATRRWLNTAMKRAAGFSADYPTGGGEKIICLKNRHDLGLINGMFLTLTEVRQDPDDAFAFSAMVETEDGVSLGGRQSFWRGEYADHVAYDPERGRREWQVRRGLIESSWGYAITCHKSQGSQWENVVVFDDGFGRSAADRNRWLYTAITRAEKGLVILA</sequence>
<dbReference type="InterPro" id="IPR027785">
    <property type="entry name" value="UvrD-like_helicase_C"/>
</dbReference>
<dbReference type="PANTHER" id="PTHR43788">
    <property type="entry name" value="DNA2/NAM7 HELICASE FAMILY MEMBER"/>
    <property type="match status" value="1"/>
</dbReference>
<evidence type="ECO:0000259" key="3">
    <source>
        <dbReference type="Pfam" id="PF13538"/>
    </source>
</evidence>
<dbReference type="GO" id="GO:0003678">
    <property type="term" value="F:DNA helicase activity"/>
    <property type="evidence" value="ECO:0007669"/>
    <property type="project" value="UniProtKB-ARBA"/>
</dbReference>
<dbReference type="Pfam" id="PF13538">
    <property type="entry name" value="UvrD_C_2"/>
    <property type="match status" value="1"/>
</dbReference>
<dbReference type="RefSeq" id="WP_055662129.1">
    <property type="nucleotide sequence ID" value="NZ_CYPR01000019.1"/>
</dbReference>
<keyword evidence="4" id="KW-0540">Nuclease</keyword>
<evidence type="ECO:0000313" key="5">
    <source>
        <dbReference type="Proteomes" id="UP000049455"/>
    </source>
</evidence>
<dbReference type="Gene3D" id="3.40.50.300">
    <property type="entry name" value="P-loop containing nucleotide triphosphate hydrolases"/>
    <property type="match status" value="2"/>
</dbReference>
<dbReference type="InterPro" id="IPR027417">
    <property type="entry name" value="P-loop_NTPase"/>
</dbReference>
<evidence type="ECO:0000256" key="2">
    <source>
        <dbReference type="ARBA" id="ARBA00022840"/>
    </source>
</evidence>
<protein>
    <submittedName>
        <fullName evidence="4">Exonuclease V subunit alpha</fullName>
    </submittedName>
</protein>
<gene>
    <name evidence="4" type="ORF">JSE7799_00425</name>
</gene>
<feature type="domain" description="UvrD-like helicase C-terminal" evidence="3">
    <location>
        <begin position="378"/>
        <end position="425"/>
    </location>
</feature>
<keyword evidence="4" id="KW-0269">Exonuclease</keyword>
<dbReference type="PANTHER" id="PTHR43788:SF6">
    <property type="entry name" value="DNA HELICASE B"/>
    <property type="match status" value="1"/>
</dbReference>
<name>A0A0M7B4X7_9RHOB</name>
<dbReference type="EMBL" id="CYPR01000019">
    <property type="protein sequence ID" value="CUH18076.1"/>
    <property type="molecule type" value="Genomic_DNA"/>
</dbReference>
<keyword evidence="5" id="KW-1185">Reference proteome</keyword>
<keyword evidence="2" id="KW-0067">ATP-binding</keyword>
<dbReference type="Pfam" id="PF13604">
    <property type="entry name" value="AAA_30"/>
    <property type="match status" value="1"/>
</dbReference>
<dbReference type="Proteomes" id="UP000049455">
    <property type="component" value="Unassembled WGS sequence"/>
</dbReference>
<dbReference type="AlphaFoldDB" id="A0A0M7B4X7"/>
<dbReference type="CDD" id="cd18809">
    <property type="entry name" value="SF1_C_RecD"/>
    <property type="match status" value="1"/>
</dbReference>
<dbReference type="OrthoDB" id="9803432at2"/>
<keyword evidence="1" id="KW-0547">Nucleotide-binding</keyword>